<evidence type="ECO:0000256" key="3">
    <source>
        <dbReference type="ARBA" id="ARBA00023163"/>
    </source>
</evidence>
<feature type="domain" description="HTH araC/xylS-type" evidence="4">
    <location>
        <begin position="188"/>
        <end position="286"/>
    </location>
</feature>
<dbReference type="AlphaFoldDB" id="A0A931IC86"/>
<dbReference type="InterPro" id="IPR018060">
    <property type="entry name" value="HTH_AraC"/>
</dbReference>
<dbReference type="GO" id="GO:0003700">
    <property type="term" value="F:DNA-binding transcription factor activity"/>
    <property type="evidence" value="ECO:0007669"/>
    <property type="project" value="InterPro"/>
</dbReference>
<evidence type="ECO:0000313" key="6">
    <source>
        <dbReference type="Proteomes" id="UP000655751"/>
    </source>
</evidence>
<dbReference type="EMBL" id="JADMLG010000006">
    <property type="protein sequence ID" value="MBH0777886.1"/>
    <property type="molecule type" value="Genomic_DNA"/>
</dbReference>
<organism evidence="5 6">
    <name type="scientific">Nocardia bovistercoris</name>
    <dbReference type="NCBI Taxonomy" id="2785916"/>
    <lineage>
        <taxon>Bacteria</taxon>
        <taxon>Bacillati</taxon>
        <taxon>Actinomycetota</taxon>
        <taxon>Actinomycetes</taxon>
        <taxon>Mycobacteriales</taxon>
        <taxon>Nocardiaceae</taxon>
        <taxon>Nocardia</taxon>
    </lineage>
</organism>
<dbReference type="PANTHER" id="PTHR43280:SF32">
    <property type="entry name" value="TRANSCRIPTIONAL REGULATORY PROTEIN"/>
    <property type="match status" value="1"/>
</dbReference>
<dbReference type="InterPro" id="IPR018062">
    <property type="entry name" value="HTH_AraC-typ_CS"/>
</dbReference>
<dbReference type="Proteomes" id="UP000655751">
    <property type="component" value="Unassembled WGS sequence"/>
</dbReference>
<gene>
    <name evidence="5" type="ORF">IT779_16545</name>
</gene>
<dbReference type="SUPFAM" id="SSF46689">
    <property type="entry name" value="Homeodomain-like"/>
    <property type="match status" value="2"/>
</dbReference>
<dbReference type="GO" id="GO:0043565">
    <property type="term" value="F:sequence-specific DNA binding"/>
    <property type="evidence" value="ECO:0007669"/>
    <property type="project" value="InterPro"/>
</dbReference>
<keyword evidence="1" id="KW-0805">Transcription regulation</keyword>
<evidence type="ECO:0000256" key="2">
    <source>
        <dbReference type="ARBA" id="ARBA00023125"/>
    </source>
</evidence>
<keyword evidence="6" id="KW-1185">Reference proteome</keyword>
<evidence type="ECO:0000256" key="1">
    <source>
        <dbReference type="ARBA" id="ARBA00023015"/>
    </source>
</evidence>
<keyword evidence="2" id="KW-0238">DNA-binding</keyword>
<keyword evidence="3" id="KW-0804">Transcription</keyword>
<dbReference type="InterPro" id="IPR009057">
    <property type="entry name" value="Homeodomain-like_sf"/>
</dbReference>
<dbReference type="PROSITE" id="PS00041">
    <property type="entry name" value="HTH_ARAC_FAMILY_1"/>
    <property type="match status" value="1"/>
</dbReference>
<evidence type="ECO:0000259" key="4">
    <source>
        <dbReference type="PROSITE" id="PS01124"/>
    </source>
</evidence>
<comment type="caution">
    <text evidence="5">The sequence shown here is derived from an EMBL/GenBank/DDBJ whole genome shotgun (WGS) entry which is preliminary data.</text>
</comment>
<evidence type="ECO:0000313" key="5">
    <source>
        <dbReference type="EMBL" id="MBH0777886.1"/>
    </source>
</evidence>
<dbReference type="Gene3D" id="1.10.10.60">
    <property type="entry name" value="Homeodomain-like"/>
    <property type="match status" value="1"/>
</dbReference>
<dbReference type="PROSITE" id="PS01124">
    <property type="entry name" value="HTH_ARAC_FAMILY_2"/>
    <property type="match status" value="1"/>
</dbReference>
<reference evidence="5" key="1">
    <citation type="submission" date="2020-11" db="EMBL/GenBank/DDBJ databases">
        <title>Nocardia NEAU-351.nov., a novel actinomycete isolated from the cow dung.</title>
        <authorList>
            <person name="Zhang X."/>
        </authorList>
    </citation>
    <scope>NUCLEOTIDE SEQUENCE</scope>
    <source>
        <strain evidence="5">NEAU-351</strain>
    </source>
</reference>
<dbReference type="SMART" id="SM00342">
    <property type="entry name" value="HTH_ARAC"/>
    <property type="match status" value="1"/>
</dbReference>
<dbReference type="RefSeq" id="WP_196150206.1">
    <property type="nucleotide sequence ID" value="NZ_JADMLG010000006.1"/>
</dbReference>
<proteinExistence type="predicted"/>
<dbReference type="Pfam" id="PF12833">
    <property type="entry name" value="HTH_18"/>
    <property type="match status" value="1"/>
</dbReference>
<sequence>MSDGRWQATRMVRQHRGVPVYEYRTDPATPPVSVLRLGPLTPSDLEYQHIHDFPLLIYVRTEAVVYVVAPGQVIDTDGIALPDSSTTIFFDPDALGGRARGAWPTWRRHPLLSPFLHARRGGLLRVELPAEHDLWEHEMTAIETELEHRRAGYREAVLARLTLLLIELARLTSDIVGGLRDIGEPLLARVFEVIDERYADVLSLRDVAAAVGVTPGHLTTVVRRRTGRTVQDWIIERRMAAARELLADSDMPISEVAHRVGLPDPAYFARVFRRAHDLSPRDWRNRLPRTDA</sequence>
<name>A0A931IC86_9NOCA</name>
<protein>
    <submittedName>
        <fullName evidence="5">Helix-turn-helix transcriptional regulator</fullName>
    </submittedName>
</protein>
<dbReference type="PANTHER" id="PTHR43280">
    <property type="entry name" value="ARAC-FAMILY TRANSCRIPTIONAL REGULATOR"/>
    <property type="match status" value="1"/>
</dbReference>
<accession>A0A931IC86</accession>